<keyword evidence="2" id="KW-1185">Reference proteome</keyword>
<dbReference type="RefSeq" id="WP_110924301.1">
    <property type="nucleotide sequence ID" value="NZ_QJSU01000012.1"/>
</dbReference>
<proteinExistence type="predicted"/>
<reference evidence="1 2" key="1">
    <citation type="submission" date="2018-06" db="EMBL/GenBank/DDBJ databases">
        <title>Genomic Encyclopedia of Type Strains, Phase III (KMG-III): the genomes of soil and plant-associated and newly described type strains.</title>
        <authorList>
            <person name="Whitman W."/>
        </authorList>
    </citation>
    <scope>NUCLEOTIDE SEQUENCE [LARGE SCALE GENOMIC DNA]</scope>
    <source>
        <strain evidence="1 2">CECT 5889</strain>
    </source>
</reference>
<protein>
    <submittedName>
        <fullName evidence="1">Uncharacterized protein</fullName>
    </submittedName>
</protein>
<name>A0A2V4UDA4_9GAMM</name>
<dbReference type="Proteomes" id="UP000247746">
    <property type="component" value="Unassembled WGS sequence"/>
</dbReference>
<evidence type="ECO:0000313" key="2">
    <source>
        <dbReference type="Proteomes" id="UP000247746"/>
    </source>
</evidence>
<evidence type="ECO:0000313" key="1">
    <source>
        <dbReference type="EMBL" id="PYE36649.1"/>
    </source>
</evidence>
<accession>A0A2V4UDA4</accession>
<dbReference type="AlphaFoldDB" id="A0A2V4UDA4"/>
<gene>
    <name evidence="1" type="ORF">DFP82_11296</name>
</gene>
<dbReference type="EMBL" id="QJSU01000012">
    <property type="protein sequence ID" value="PYE36649.1"/>
    <property type="molecule type" value="Genomic_DNA"/>
</dbReference>
<sequence length="335" mass="37844">MAVSTKKTRTAYYKQAIIKGSKPLSELLNKAFLEENCKFEMTENRHFCPNPTSGDYYVLNEISSHNGMFYGELVYIEKNKSQTILQVKKGVQRYKQATVTVDDVSLSEDAIDSYQKEFVDNTLYFGVFENHLVVIQTTSLKINRLGEYLNHLLGAEGADLLNDSIILFKDKPSVEARQQLAKKPAKQVKISQQLLTKPDIDTEIQGFKTANFTLDSSKSNFGLAFLKSLNLGKQLTSKIADTLEDDNLYIDVVLRRKGNKGKISDAGQELIDTVATSFVNLDDEDFEIAYEGGKLTGKDFRLHSKIRVETFKTGINHIQLKKDFFAFLEDNISDS</sequence>
<dbReference type="OrthoDB" id="6630675at2"/>
<organism evidence="1 2">
    <name type="scientific">Psychrobacter fozii</name>
    <dbReference type="NCBI Taxonomy" id="198480"/>
    <lineage>
        <taxon>Bacteria</taxon>
        <taxon>Pseudomonadati</taxon>
        <taxon>Pseudomonadota</taxon>
        <taxon>Gammaproteobacteria</taxon>
        <taxon>Moraxellales</taxon>
        <taxon>Moraxellaceae</taxon>
        <taxon>Psychrobacter</taxon>
    </lineage>
</organism>
<comment type="caution">
    <text evidence="1">The sequence shown here is derived from an EMBL/GenBank/DDBJ whole genome shotgun (WGS) entry which is preliminary data.</text>
</comment>